<name>A0AAD1WKW5_PELCU</name>
<evidence type="ECO:0000256" key="1">
    <source>
        <dbReference type="ARBA" id="ARBA00008354"/>
    </source>
</evidence>
<evidence type="ECO:0000256" key="3">
    <source>
        <dbReference type="ARBA" id="ARBA00022771"/>
    </source>
</evidence>
<evidence type="ECO:0000256" key="4">
    <source>
        <dbReference type="ARBA" id="ARBA00022833"/>
    </source>
</evidence>
<dbReference type="PANTHER" id="PTHR10876">
    <property type="entry name" value="ZINC FINGER PROTEIN ZPR1"/>
    <property type="match status" value="1"/>
</dbReference>
<dbReference type="PANTHER" id="PTHR10876:SF0">
    <property type="entry name" value="ZINC FINGER PROTEIN ZPR1"/>
    <property type="match status" value="1"/>
</dbReference>
<dbReference type="Proteomes" id="UP001295444">
    <property type="component" value="Chromosome 08"/>
</dbReference>
<dbReference type="EMBL" id="OW240919">
    <property type="protein sequence ID" value="CAH2311625.1"/>
    <property type="molecule type" value="Genomic_DNA"/>
</dbReference>
<proteinExistence type="inferred from homology"/>
<feature type="domain" description="Zinc finger ZPR1-type" evidence="5">
    <location>
        <begin position="27"/>
        <end position="123"/>
    </location>
</feature>
<dbReference type="Gene3D" id="2.20.25.420">
    <property type="entry name" value="ZPR1, zinc finger domain"/>
    <property type="match status" value="1"/>
</dbReference>
<dbReference type="SMART" id="SM00709">
    <property type="entry name" value="Zpr1"/>
    <property type="match status" value="1"/>
</dbReference>
<dbReference type="InterPro" id="IPR004457">
    <property type="entry name" value="Znf_ZPR1"/>
</dbReference>
<accession>A0AAD1WKW5</accession>
<dbReference type="InterPro" id="IPR042451">
    <property type="entry name" value="ZPR1_A/B_dom"/>
</dbReference>
<dbReference type="Pfam" id="PF03367">
    <property type="entry name" value="Zn_ribbon_ZPR1"/>
    <property type="match status" value="1"/>
</dbReference>
<reference evidence="6" key="1">
    <citation type="submission" date="2022-03" db="EMBL/GenBank/DDBJ databases">
        <authorList>
            <person name="Alioto T."/>
            <person name="Alioto T."/>
            <person name="Gomez Garrido J."/>
        </authorList>
    </citation>
    <scope>NUCLEOTIDE SEQUENCE</scope>
</reference>
<keyword evidence="3" id="KW-0863">Zinc-finger</keyword>
<dbReference type="InterPro" id="IPR040141">
    <property type="entry name" value="ZPR1"/>
</dbReference>
<sequence>MSAIHTAAMFLEISTDDEEQQPTEIESLCMNCYKNGMTRILLTRVPFFKEIIVSSFTCEECSWSNTEVQSAGRIQEQGVRYSLTVRNKWDLNHEVVKTDYATTRIPELDFEIPAKRSSHYKES</sequence>
<evidence type="ECO:0000259" key="5">
    <source>
        <dbReference type="SMART" id="SM00709"/>
    </source>
</evidence>
<protein>
    <submittedName>
        <fullName evidence="6">Zinc finger ZPR1</fullName>
    </submittedName>
</protein>
<keyword evidence="7" id="KW-1185">Reference proteome</keyword>
<dbReference type="InterPro" id="IPR042452">
    <property type="entry name" value="ZPR1_Znf1/2"/>
</dbReference>
<keyword evidence="2" id="KW-0479">Metal-binding</keyword>
<evidence type="ECO:0000313" key="7">
    <source>
        <dbReference type="Proteomes" id="UP001295444"/>
    </source>
</evidence>
<gene>
    <name evidence="6" type="ORF">PECUL_23A054167</name>
</gene>
<evidence type="ECO:0000256" key="2">
    <source>
        <dbReference type="ARBA" id="ARBA00022723"/>
    </source>
</evidence>
<dbReference type="Gene3D" id="2.60.120.1040">
    <property type="entry name" value="ZPR1, A/B domain"/>
    <property type="match status" value="1"/>
</dbReference>
<dbReference type="FunFam" id="2.20.25.420:FF:000001">
    <property type="entry name" value="Zinc finger protein ZPR1"/>
    <property type="match status" value="1"/>
</dbReference>
<comment type="similarity">
    <text evidence="1">Belongs to the ZPR1 family.</text>
</comment>
<evidence type="ECO:0000313" key="6">
    <source>
        <dbReference type="EMBL" id="CAH2311625.1"/>
    </source>
</evidence>
<dbReference type="GO" id="GO:0005634">
    <property type="term" value="C:nucleus"/>
    <property type="evidence" value="ECO:0007669"/>
    <property type="project" value="TreeGrafter"/>
</dbReference>
<organism evidence="6 7">
    <name type="scientific">Pelobates cultripes</name>
    <name type="common">Western spadefoot toad</name>
    <dbReference type="NCBI Taxonomy" id="61616"/>
    <lineage>
        <taxon>Eukaryota</taxon>
        <taxon>Metazoa</taxon>
        <taxon>Chordata</taxon>
        <taxon>Craniata</taxon>
        <taxon>Vertebrata</taxon>
        <taxon>Euteleostomi</taxon>
        <taxon>Amphibia</taxon>
        <taxon>Batrachia</taxon>
        <taxon>Anura</taxon>
        <taxon>Pelobatoidea</taxon>
        <taxon>Pelobatidae</taxon>
        <taxon>Pelobates</taxon>
    </lineage>
</organism>
<dbReference type="GO" id="GO:0008270">
    <property type="term" value="F:zinc ion binding"/>
    <property type="evidence" value="ECO:0007669"/>
    <property type="project" value="UniProtKB-KW"/>
</dbReference>
<keyword evidence="4" id="KW-0862">Zinc</keyword>
<dbReference type="AlphaFoldDB" id="A0AAD1WKW5"/>